<evidence type="ECO:0000313" key="6">
    <source>
        <dbReference type="Proteomes" id="UP000231586"/>
    </source>
</evidence>
<dbReference type="NCBIfam" id="TIGR04215">
    <property type="entry name" value="choice_anch_A"/>
    <property type="match status" value="1"/>
</dbReference>
<proteinExistence type="predicted"/>
<keyword evidence="6" id="KW-1185">Reference proteome</keyword>
<gene>
    <name evidence="5" type="ORF">CLV34_2260</name>
</gene>
<evidence type="ECO:0000313" key="5">
    <source>
        <dbReference type="EMBL" id="PJI91001.1"/>
    </source>
</evidence>
<dbReference type="Pfam" id="PF20597">
    <property type="entry name" value="pAdhesive_15"/>
    <property type="match status" value="1"/>
</dbReference>
<name>A0A2M8WJ92_9MICO</name>
<sequence length="465" mass="45539">MSRFFPRLSTVGSRVAVSALLLGAAGTGLAGTAFAAGVDDCSTPPISDGGPSGASDSNVNVFVGGSFTVKAGAEAEGVVVVDGDLGTAGFYNVGVAGAGSQVAPPAGSVMLRVGGDVTTGHLDVGSRIGAQVRVGGSVHPGVQIDTNGGSLATQLGHDAALETSTGFASTLAPESAAYDARTANGKVVRSGSDTTLDGDGTSKVQLFDLDGAALGASGHAVTVTFAHVPDDAQVVVNVHGQVDATVNGFWRDGGAHAFDQNGDKDGLASYASRTLWNIVDDASPSFTGGAQWTGSVVVPKANGTTTVAVPGMNGRVYVAGNLVQNLGGSEFHSYPFEGSDWSCSDSTPTPSTTPSSTPSDTPSETPSGTPTDASGTTPTEVPSGAPSVPADTPSTPASGTTTTAPGGLSETAPAASDDTTTAAAAPADETGGLAETGAAILPVAVVALALLLAGGVLLLVRRSRA</sequence>
<dbReference type="RefSeq" id="WP_100350401.1">
    <property type="nucleotide sequence ID" value="NZ_PGTZ01000009.1"/>
</dbReference>
<feature type="domain" description="Choice-of-anchor A" evidence="4">
    <location>
        <begin position="60"/>
        <end position="332"/>
    </location>
</feature>
<keyword evidence="2" id="KW-0812">Transmembrane</keyword>
<evidence type="ECO:0000259" key="4">
    <source>
        <dbReference type="Pfam" id="PF20597"/>
    </source>
</evidence>
<dbReference type="OrthoDB" id="4329128at2"/>
<feature type="chain" id="PRO_5014799324" evidence="3">
    <location>
        <begin position="36"/>
        <end position="465"/>
    </location>
</feature>
<dbReference type="InterPro" id="IPR026588">
    <property type="entry name" value="Choice_anch_A"/>
</dbReference>
<feature type="compositionally biased region" description="Low complexity" evidence="1">
    <location>
        <begin position="340"/>
        <end position="372"/>
    </location>
</feature>
<feature type="compositionally biased region" description="Low complexity" evidence="1">
    <location>
        <begin position="392"/>
        <end position="426"/>
    </location>
</feature>
<dbReference type="AlphaFoldDB" id="A0A2M8WJ92"/>
<feature type="signal peptide" evidence="3">
    <location>
        <begin position="1"/>
        <end position="35"/>
    </location>
</feature>
<dbReference type="Proteomes" id="UP000231586">
    <property type="component" value="Unassembled WGS sequence"/>
</dbReference>
<keyword evidence="3" id="KW-0732">Signal</keyword>
<feature type="transmembrane region" description="Helical" evidence="2">
    <location>
        <begin position="439"/>
        <end position="460"/>
    </location>
</feature>
<keyword evidence="2" id="KW-0472">Membrane</keyword>
<comment type="caution">
    <text evidence="5">The sequence shown here is derived from an EMBL/GenBank/DDBJ whole genome shotgun (WGS) entry which is preliminary data.</text>
</comment>
<dbReference type="EMBL" id="PGTZ01000009">
    <property type="protein sequence ID" value="PJI91001.1"/>
    <property type="molecule type" value="Genomic_DNA"/>
</dbReference>
<keyword evidence="2" id="KW-1133">Transmembrane helix</keyword>
<evidence type="ECO:0000256" key="3">
    <source>
        <dbReference type="SAM" id="SignalP"/>
    </source>
</evidence>
<protein>
    <submittedName>
        <fullName evidence="5">Choice-of-anchor A domain-containing protein</fullName>
    </submittedName>
</protein>
<organism evidence="5 6">
    <name type="scientific">Luteimicrobium subarcticum</name>
    <dbReference type="NCBI Taxonomy" id="620910"/>
    <lineage>
        <taxon>Bacteria</taxon>
        <taxon>Bacillati</taxon>
        <taxon>Actinomycetota</taxon>
        <taxon>Actinomycetes</taxon>
        <taxon>Micrococcales</taxon>
        <taxon>Luteimicrobium</taxon>
    </lineage>
</organism>
<feature type="region of interest" description="Disordered" evidence="1">
    <location>
        <begin position="340"/>
        <end position="426"/>
    </location>
</feature>
<accession>A0A2M8WJ92</accession>
<evidence type="ECO:0000256" key="2">
    <source>
        <dbReference type="SAM" id="Phobius"/>
    </source>
</evidence>
<evidence type="ECO:0000256" key="1">
    <source>
        <dbReference type="SAM" id="MobiDB-lite"/>
    </source>
</evidence>
<reference evidence="5 6" key="1">
    <citation type="submission" date="2017-11" db="EMBL/GenBank/DDBJ databases">
        <title>Genomic Encyclopedia of Archaeal and Bacterial Type Strains, Phase II (KMG-II): From Individual Species to Whole Genera.</title>
        <authorList>
            <person name="Goeker M."/>
        </authorList>
    </citation>
    <scope>NUCLEOTIDE SEQUENCE [LARGE SCALE GENOMIC DNA]</scope>
    <source>
        <strain evidence="5 6">DSM 22413</strain>
    </source>
</reference>